<accession>A0A1I4HKA6</accession>
<gene>
    <name evidence="3" type="ORF">SAMN04488004_11842</name>
</gene>
<keyword evidence="4" id="KW-1185">Reference proteome</keyword>
<feature type="domain" description="SseB protein N-terminal" evidence="2">
    <location>
        <begin position="20"/>
        <end position="120"/>
    </location>
</feature>
<sequence>MTAAPEIETDLDRAHALMGDSDTLRLRFYELLADTDLFILLDAEPDGDSVRPSLFTVDGASYTLVFDAEERLSAFTGRAAPYAGLPGRALVQIMAGQGIGLGLNLQTAPSEMLIPADAVDWLASTLDHAPEQAEARLTGVSRPTGLPDAVLEALDRKLSRCAGLADHALLVAADYADGAKGHVLAFVDAPETAQAALAHAAGEALTFSGIEAGVMDVMFVASADAVSQRLARVGLRFDLPDVSRPAAAVPMAPGSDPSAPPKLR</sequence>
<evidence type="ECO:0000313" key="4">
    <source>
        <dbReference type="Proteomes" id="UP000199550"/>
    </source>
</evidence>
<dbReference type="RefSeq" id="WP_090190738.1">
    <property type="nucleotide sequence ID" value="NZ_FOTF01000018.1"/>
</dbReference>
<organism evidence="3 4">
    <name type="scientific">Loktanella salsilacus</name>
    <dbReference type="NCBI Taxonomy" id="195913"/>
    <lineage>
        <taxon>Bacteria</taxon>
        <taxon>Pseudomonadati</taxon>
        <taxon>Pseudomonadota</taxon>
        <taxon>Alphaproteobacteria</taxon>
        <taxon>Rhodobacterales</taxon>
        <taxon>Roseobacteraceae</taxon>
        <taxon>Loktanella</taxon>
    </lineage>
</organism>
<dbReference type="EMBL" id="FOTF01000018">
    <property type="protein sequence ID" value="SFL42748.1"/>
    <property type="molecule type" value="Genomic_DNA"/>
</dbReference>
<proteinExistence type="predicted"/>
<name>A0A1I4HKA6_9RHOB</name>
<feature type="region of interest" description="Disordered" evidence="1">
    <location>
        <begin position="245"/>
        <end position="264"/>
    </location>
</feature>
<dbReference type="Proteomes" id="UP000199550">
    <property type="component" value="Unassembled WGS sequence"/>
</dbReference>
<dbReference type="STRING" id="195913.SAMN04488004_11842"/>
<evidence type="ECO:0000313" key="3">
    <source>
        <dbReference type="EMBL" id="SFL42748.1"/>
    </source>
</evidence>
<evidence type="ECO:0000259" key="2">
    <source>
        <dbReference type="Pfam" id="PF07179"/>
    </source>
</evidence>
<protein>
    <submittedName>
        <fullName evidence="3">SseB protein N-terminal domain-containing protein</fullName>
    </submittedName>
</protein>
<dbReference type="AlphaFoldDB" id="A0A1I4HKA6"/>
<reference evidence="3 4" key="1">
    <citation type="submission" date="2016-10" db="EMBL/GenBank/DDBJ databases">
        <authorList>
            <person name="de Groot N.N."/>
        </authorList>
    </citation>
    <scope>NUCLEOTIDE SEQUENCE [LARGE SCALE GENOMIC DNA]</scope>
    <source>
        <strain evidence="3 4">DSM 16199</strain>
    </source>
</reference>
<evidence type="ECO:0000256" key="1">
    <source>
        <dbReference type="SAM" id="MobiDB-lite"/>
    </source>
</evidence>
<dbReference type="InterPro" id="IPR009839">
    <property type="entry name" value="SseB_N"/>
</dbReference>
<dbReference type="Pfam" id="PF07179">
    <property type="entry name" value="SseB"/>
    <property type="match status" value="1"/>
</dbReference>
<dbReference type="OrthoDB" id="7831317at2"/>